<evidence type="ECO:0000256" key="1">
    <source>
        <dbReference type="SAM" id="MobiDB-lite"/>
    </source>
</evidence>
<evidence type="ECO:0000313" key="3">
    <source>
        <dbReference type="Proteomes" id="UP000800094"/>
    </source>
</evidence>
<proteinExistence type="predicted"/>
<sequence length="233" mass="25249">MALNPTPLIVSLVCVCLIAPPQYQISYSHLSMLGASKHRILDDYPGVAAVLPTSSKVGNVRITVEGWMSFLVTAPAAVFAAFALAAPASPAVSVSVGVEVERRLGATVHTTNCIFLHNYEVIQGPGVEKKGNIKRDIMRTVVPSSPTSKADMPKEKEEGEDTVPKKRNNLSISKCISAPDDDSFSYNFTVTDFDSSEDEEAKTDEANDLLECPTWKWSTSRQMALAAIQMGRD</sequence>
<reference evidence="2" key="1">
    <citation type="journal article" date="2020" name="Stud. Mycol.">
        <title>101 Dothideomycetes genomes: a test case for predicting lifestyles and emergence of pathogens.</title>
        <authorList>
            <person name="Haridas S."/>
            <person name="Albert R."/>
            <person name="Binder M."/>
            <person name="Bloem J."/>
            <person name="Labutti K."/>
            <person name="Salamov A."/>
            <person name="Andreopoulos B."/>
            <person name="Baker S."/>
            <person name="Barry K."/>
            <person name="Bills G."/>
            <person name="Bluhm B."/>
            <person name="Cannon C."/>
            <person name="Castanera R."/>
            <person name="Culley D."/>
            <person name="Daum C."/>
            <person name="Ezra D."/>
            <person name="Gonzalez J."/>
            <person name="Henrissat B."/>
            <person name="Kuo A."/>
            <person name="Liang C."/>
            <person name="Lipzen A."/>
            <person name="Lutzoni F."/>
            <person name="Magnuson J."/>
            <person name="Mondo S."/>
            <person name="Nolan M."/>
            <person name="Ohm R."/>
            <person name="Pangilinan J."/>
            <person name="Park H.-J."/>
            <person name="Ramirez L."/>
            <person name="Alfaro M."/>
            <person name="Sun H."/>
            <person name="Tritt A."/>
            <person name="Yoshinaga Y."/>
            <person name="Zwiers L.-H."/>
            <person name="Turgeon B."/>
            <person name="Goodwin S."/>
            <person name="Spatafora J."/>
            <person name="Crous P."/>
            <person name="Grigoriev I."/>
        </authorList>
    </citation>
    <scope>NUCLEOTIDE SEQUENCE</scope>
    <source>
        <strain evidence="2">CBS 122368</strain>
    </source>
</reference>
<dbReference type="Proteomes" id="UP000800094">
    <property type="component" value="Unassembled WGS sequence"/>
</dbReference>
<feature type="region of interest" description="Disordered" evidence="1">
    <location>
        <begin position="142"/>
        <end position="166"/>
    </location>
</feature>
<dbReference type="GeneID" id="54580552"/>
<dbReference type="EMBL" id="ML987207">
    <property type="protein sequence ID" value="KAF2242491.1"/>
    <property type="molecule type" value="Genomic_DNA"/>
</dbReference>
<gene>
    <name evidence="2" type="ORF">BU26DRAFT_510355</name>
</gene>
<evidence type="ECO:0000313" key="2">
    <source>
        <dbReference type="EMBL" id="KAF2242491.1"/>
    </source>
</evidence>
<organism evidence="2 3">
    <name type="scientific">Trematosphaeria pertusa</name>
    <dbReference type="NCBI Taxonomy" id="390896"/>
    <lineage>
        <taxon>Eukaryota</taxon>
        <taxon>Fungi</taxon>
        <taxon>Dikarya</taxon>
        <taxon>Ascomycota</taxon>
        <taxon>Pezizomycotina</taxon>
        <taxon>Dothideomycetes</taxon>
        <taxon>Pleosporomycetidae</taxon>
        <taxon>Pleosporales</taxon>
        <taxon>Massarineae</taxon>
        <taxon>Trematosphaeriaceae</taxon>
        <taxon>Trematosphaeria</taxon>
    </lineage>
</organism>
<name>A0A6A6HWU5_9PLEO</name>
<protein>
    <submittedName>
        <fullName evidence="2">Uncharacterized protein</fullName>
    </submittedName>
</protein>
<accession>A0A6A6HWU5</accession>
<keyword evidence="3" id="KW-1185">Reference proteome</keyword>
<dbReference type="AlphaFoldDB" id="A0A6A6HWU5"/>
<dbReference type="RefSeq" id="XP_033677495.1">
    <property type="nucleotide sequence ID" value="XM_033827222.1"/>
</dbReference>